<dbReference type="EMBL" id="JBBPBM010000166">
    <property type="protein sequence ID" value="KAK8502551.1"/>
    <property type="molecule type" value="Genomic_DNA"/>
</dbReference>
<proteinExistence type="predicted"/>
<organism evidence="3 4">
    <name type="scientific">Hibiscus sabdariffa</name>
    <name type="common">roselle</name>
    <dbReference type="NCBI Taxonomy" id="183260"/>
    <lineage>
        <taxon>Eukaryota</taxon>
        <taxon>Viridiplantae</taxon>
        <taxon>Streptophyta</taxon>
        <taxon>Embryophyta</taxon>
        <taxon>Tracheophyta</taxon>
        <taxon>Spermatophyta</taxon>
        <taxon>Magnoliopsida</taxon>
        <taxon>eudicotyledons</taxon>
        <taxon>Gunneridae</taxon>
        <taxon>Pentapetalae</taxon>
        <taxon>rosids</taxon>
        <taxon>malvids</taxon>
        <taxon>Malvales</taxon>
        <taxon>Malvaceae</taxon>
        <taxon>Malvoideae</taxon>
        <taxon>Hibiscus</taxon>
    </lineage>
</organism>
<comment type="caution">
    <text evidence="3">The sequence shown here is derived from an EMBL/GenBank/DDBJ whole genome shotgun (WGS) entry which is preliminary data.</text>
</comment>
<evidence type="ECO:0000313" key="4">
    <source>
        <dbReference type="Proteomes" id="UP001472677"/>
    </source>
</evidence>
<reference evidence="3 4" key="1">
    <citation type="journal article" date="2024" name="G3 (Bethesda)">
        <title>Genome assembly of Hibiscus sabdariffa L. provides insights into metabolisms of medicinal natural products.</title>
        <authorList>
            <person name="Kim T."/>
        </authorList>
    </citation>
    <scope>NUCLEOTIDE SEQUENCE [LARGE SCALE GENOMIC DNA]</scope>
    <source>
        <strain evidence="3">TK-2024</strain>
        <tissue evidence="3">Old leaves</tissue>
    </source>
</reference>
<sequence length="187" mass="20378">MAKYEKLPKFCFCCGIIGHEFQLCPDLPKDDTPTFQFGDWLRVEPPKPNALAKRNLRAGIVYVSKNEASGSGPILKDSTTGHIGESDIELGKESNEAGTIMATAEGNGNKLSIGPNHARLLNNPRPKNTSSKRSLKGKTEENCSKKVKKAKPMSCSNVDEVENEQEVVTPLEAPTTVEAGAQPRREQ</sequence>
<name>A0ABR2B8F2_9ROSI</name>
<feature type="region of interest" description="Disordered" evidence="1">
    <location>
        <begin position="106"/>
        <end position="187"/>
    </location>
</feature>
<dbReference type="Proteomes" id="UP001472677">
    <property type="component" value="Unassembled WGS sequence"/>
</dbReference>
<evidence type="ECO:0000256" key="1">
    <source>
        <dbReference type="SAM" id="MobiDB-lite"/>
    </source>
</evidence>
<protein>
    <recommendedName>
        <fullName evidence="2">Zinc knuckle CX2CX4HX4C domain-containing protein</fullName>
    </recommendedName>
</protein>
<evidence type="ECO:0000259" key="2">
    <source>
        <dbReference type="Pfam" id="PF14392"/>
    </source>
</evidence>
<keyword evidence="4" id="KW-1185">Reference proteome</keyword>
<gene>
    <name evidence="3" type="ORF">V6N12_016226</name>
</gene>
<evidence type="ECO:0000313" key="3">
    <source>
        <dbReference type="EMBL" id="KAK8502551.1"/>
    </source>
</evidence>
<feature type="domain" description="Zinc knuckle CX2CX4HX4C" evidence="2">
    <location>
        <begin position="3"/>
        <end position="25"/>
    </location>
</feature>
<dbReference type="Pfam" id="PF14392">
    <property type="entry name" value="zf-CCHC_4"/>
    <property type="match status" value="1"/>
</dbReference>
<dbReference type="InterPro" id="IPR025836">
    <property type="entry name" value="Zn_knuckle_CX2CX4HX4C"/>
</dbReference>
<accession>A0ABR2B8F2</accession>